<protein>
    <submittedName>
        <fullName evidence="2">Uncharacterized protein</fullName>
    </submittedName>
</protein>
<dbReference type="VEuPathDB" id="FungiDB:ACLA_077610"/>
<evidence type="ECO:0000256" key="1">
    <source>
        <dbReference type="SAM" id="MobiDB-lite"/>
    </source>
</evidence>
<evidence type="ECO:0000313" key="2">
    <source>
        <dbReference type="EMBL" id="EAW09014.1"/>
    </source>
</evidence>
<dbReference type="EMBL" id="DS027057">
    <property type="protein sequence ID" value="EAW09014.1"/>
    <property type="molecule type" value="Genomic_DNA"/>
</dbReference>
<feature type="compositionally biased region" description="Low complexity" evidence="1">
    <location>
        <begin position="38"/>
        <end position="64"/>
    </location>
</feature>
<dbReference type="Proteomes" id="UP000006701">
    <property type="component" value="Unassembled WGS sequence"/>
</dbReference>
<feature type="region of interest" description="Disordered" evidence="1">
    <location>
        <begin position="34"/>
        <end position="64"/>
    </location>
</feature>
<organism evidence="2 3">
    <name type="scientific">Aspergillus clavatus (strain ATCC 1007 / CBS 513.65 / DSM 816 / NCTC 3887 / NRRL 1 / QM 1276 / 107)</name>
    <dbReference type="NCBI Taxonomy" id="344612"/>
    <lineage>
        <taxon>Eukaryota</taxon>
        <taxon>Fungi</taxon>
        <taxon>Dikarya</taxon>
        <taxon>Ascomycota</taxon>
        <taxon>Pezizomycotina</taxon>
        <taxon>Eurotiomycetes</taxon>
        <taxon>Eurotiomycetidae</taxon>
        <taxon>Eurotiales</taxon>
        <taxon>Aspergillaceae</taxon>
        <taxon>Aspergillus</taxon>
        <taxon>Aspergillus subgen. Fumigati</taxon>
    </lineage>
</organism>
<dbReference type="KEGG" id="act:ACLA_077610"/>
<name>A1CLN5_ASPCL</name>
<dbReference type="AlphaFoldDB" id="A1CLN5"/>
<sequence>MSLLSPIPSNLSESLQKEEEAAFILLPLPTMPLPPAPTTATTATTLPATRPATAAPTRPAATTPVAAAATAATATTTTMAPPTSLSLMPMGAFLPLHRVVYGPFFINLTRVWPAPIIRGASVFGPLLPPVGTPRANWDALAPTTSSINTWASSLMVELPLDA</sequence>
<evidence type="ECO:0000313" key="3">
    <source>
        <dbReference type="Proteomes" id="UP000006701"/>
    </source>
</evidence>
<dbReference type="HOGENOM" id="CLU_1634987_0_0_1"/>
<dbReference type="RefSeq" id="XP_001270440.1">
    <property type="nucleotide sequence ID" value="XM_001270439.1"/>
</dbReference>
<reference evidence="2 3" key="1">
    <citation type="journal article" date="2008" name="PLoS Genet.">
        <title>Genomic islands in the pathogenic filamentous fungus Aspergillus fumigatus.</title>
        <authorList>
            <person name="Fedorova N.D."/>
            <person name="Khaldi N."/>
            <person name="Joardar V.S."/>
            <person name="Maiti R."/>
            <person name="Amedeo P."/>
            <person name="Anderson M.J."/>
            <person name="Crabtree J."/>
            <person name="Silva J.C."/>
            <person name="Badger J.H."/>
            <person name="Albarraq A."/>
            <person name="Angiuoli S."/>
            <person name="Bussey H."/>
            <person name="Bowyer P."/>
            <person name="Cotty P.J."/>
            <person name="Dyer P.S."/>
            <person name="Egan A."/>
            <person name="Galens K."/>
            <person name="Fraser-Liggett C.M."/>
            <person name="Haas B.J."/>
            <person name="Inman J.M."/>
            <person name="Kent R."/>
            <person name="Lemieux S."/>
            <person name="Malavazi I."/>
            <person name="Orvis J."/>
            <person name="Roemer T."/>
            <person name="Ronning C.M."/>
            <person name="Sundaram J.P."/>
            <person name="Sutton G."/>
            <person name="Turner G."/>
            <person name="Venter J.C."/>
            <person name="White O.R."/>
            <person name="Whitty B.R."/>
            <person name="Youngman P."/>
            <person name="Wolfe K.H."/>
            <person name="Goldman G.H."/>
            <person name="Wortman J.R."/>
            <person name="Jiang B."/>
            <person name="Denning D.W."/>
            <person name="Nierman W.C."/>
        </authorList>
    </citation>
    <scope>NUCLEOTIDE SEQUENCE [LARGE SCALE GENOMIC DNA]</scope>
    <source>
        <strain evidence="3">ATCC 1007 / CBS 513.65 / DSM 816 / NCTC 3887 / NRRL 1</strain>
    </source>
</reference>
<keyword evidence="3" id="KW-1185">Reference proteome</keyword>
<dbReference type="GeneID" id="4702624"/>
<proteinExistence type="predicted"/>
<accession>A1CLN5</accession>
<gene>
    <name evidence="2" type="ORF">ACLA_077610</name>
</gene>